<dbReference type="EMBL" id="JACQRX010000284">
    <property type="protein sequence ID" value="MBI4252088.1"/>
    <property type="molecule type" value="Genomic_DNA"/>
</dbReference>
<keyword evidence="2" id="KW-0813">Transport</keyword>
<dbReference type="InterPro" id="IPR003439">
    <property type="entry name" value="ABC_transporter-like_ATP-bd"/>
</dbReference>
<protein>
    <submittedName>
        <fullName evidence="7">ABC transporter ATP-binding protein</fullName>
    </submittedName>
</protein>
<keyword evidence="5 7" id="KW-0067">ATP-binding</keyword>
<evidence type="ECO:0000256" key="5">
    <source>
        <dbReference type="ARBA" id="ARBA00022840"/>
    </source>
</evidence>
<dbReference type="PANTHER" id="PTHR42711:SF5">
    <property type="entry name" value="ABC TRANSPORTER ATP-BINDING PROTEIN NATA"/>
    <property type="match status" value="1"/>
</dbReference>
<keyword evidence="3" id="KW-0536">Nodulation</keyword>
<gene>
    <name evidence="7" type="ORF">HY618_06470</name>
</gene>
<dbReference type="GO" id="GO:0005524">
    <property type="term" value="F:ATP binding"/>
    <property type="evidence" value="ECO:0007669"/>
    <property type="project" value="UniProtKB-KW"/>
</dbReference>
<name>A0A932ZUM1_UNCTE</name>
<feature type="non-terminal residue" evidence="7">
    <location>
        <position position="156"/>
    </location>
</feature>
<evidence type="ECO:0000256" key="3">
    <source>
        <dbReference type="ARBA" id="ARBA00022458"/>
    </source>
</evidence>
<keyword evidence="4" id="KW-0547">Nucleotide-binding</keyword>
<evidence type="ECO:0000259" key="6">
    <source>
        <dbReference type="Pfam" id="PF00005"/>
    </source>
</evidence>
<evidence type="ECO:0000256" key="4">
    <source>
        <dbReference type="ARBA" id="ARBA00022741"/>
    </source>
</evidence>
<dbReference type="GO" id="GO:0016887">
    <property type="term" value="F:ATP hydrolysis activity"/>
    <property type="evidence" value="ECO:0007669"/>
    <property type="project" value="InterPro"/>
</dbReference>
<proteinExistence type="inferred from homology"/>
<evidence type="ECO:0000313" key="7">
    <source>
        <dbReference type="EMBL" id="MBI4252088.1"/>
    </source>
</evidence>
<dbReference type="PANTHER" id="PTHR42711">
    <property type="entry name" value="ABC TRANSPORTER ATP-BINDING PROTEIN"/>
    <property type="match status" value="1"/>
</dbReference>
<sequence length="156" mass="16687">MRSATGGELALEVVDLRRSFGERKALAGVSFQVRRGETFALLGPNGGGKTTLFRILATLLRPDGGSARVFGHPLSESPAEARRRLGVVFQQPGIDPKLTCLENLIHHGRLFGMRGAPLRGAAAAQLERFGLSARTGELAETLSGGMQRRLELAKAL</sequence>
<dbReference type="AlphaFoldDB" id="A0A932ZUM1"/>
<organism evidence="7 8">
    <name type="scientific">Tectimicrobiota bacterium</name>
    <dbReference type="NCBI Taxonomy" id="2528274"/>
    <lineage>
        <taxon>Bacteria</taxon>
        <taxon>Pseudomonadati</taxon>
        <taxon>Nitrospinota/Tectimicrobiota group</taxon>
        <taxon>Candidatus Tectimicrobiota</taxon>
    </lineage>
</organism>
<evidence type="ECO:0000313" key="8">
    <source>
        <dbReference type="Proteomes" id="UP000752292"/>
    </source>
</evidence>
<dbReference type="InterPro" id="IPR027417">
    <property type="entry name" value="P-loop_NTPase"/>
</dbReference>
<evidence type="ECO:0000256" key="2">
    <source>
        <dbReference type="ARBA" id="ARBA00022448"/>
    </source>
</evidence>
<dbReference type="InterPro" id="IPR050763">
    <property type="entry name" value="ABC_transporter_ATP-binding"/>
</dbReference>
<reference evidence="7" key="1">
    <citation type="submission" date="2020-07" db="EMBL/GenBank/DDBJ databases">
        <title>Huge and variable diversity of episymbiotic CPR bacteria and DPANN archaea in groundwater ecosystems.</title>
        <authorList>
            <person name="He C.Y."/>
            <person name="Keren R."/>
            <person name="Whittaker M."/>
            <person name="Farag I.F."/>
            <person name="Doudna J."/>
            <person name="Cate J.H.D."/>
            <person name="Banfield J.F."/>
        </authorList>
    </citation>
    <scope>NUCLEOTIDE SEQUENCE</scope>
    <source>
        <strain evidence="7">NC_groundwater_1370_Ag_S-0.2um_69_93</strain>
    </source>
</reference>
<dbReference type="Gene3D" id="3.40.50.300">
    <property type="entry name" value="P-loop containing nucleotide triphosphate hydrolases"/>
    <property type="match status" value="1"/>
</dbReference>
<dbReference type="SUPFAM" id="SSF52540">
    <property type="entry name" value="P-loop containing nucleoside triphosphate hydrolases"/>
    <property type="match status" value="1"/>
</dbReference>
<dbReference type="Proteomes" id="UP000752292">
    <property type="component" value="Unassembled WGS sequence"/>
</dbReference>
<dbReference type="Pfam" id="PF00005">
    <property type="entry name" value="ABC_tran"/>
    <property type="match status" value="1"/>
</dbReference>
<accession>A0A932ZUM1</accession>
<feature type="domain" description="ABC transporter" evidence="6">
    <location>
        <begin position="27"/>
        <end position="156"/>
    </location>
</feature>
<comment type="caution">
    <text evidence="7">The sequence shown here is derived from an EMBL/GenBank/DDBJ whole genome shotgun (WGS) entry which is preliminary data.</text>
</comment>
<evidence type="ECO:0000256" key="1">
    <source>
        <dbReference type="ARBA" id="ARBA00005417"/>
    </source>
</evidence>
<comment type="similarity">
    <text evidence="1">Belongs to the ABC transporter superfamily.</text>
</comment>